<evidence type="ECO:0000256" key="3">
    <source>
        <dbReference type="ARBA" id="ARBA00038249"/>
    </source>
</evidence>
<dbReference type="Gene3D" id="3.40.50.720">
    <property type="entry name" value="NAD(P)-binding Rossmann-like Domain"/>
    <property type="match status" value="1"/>
</dbReference>
<dbReference type="InterPro" id="IPR011032">
    <property type="entry name" value="GroES-like_sf"/>
</dbReference>
<dbReference type="InterPro" id="IPR036291">
    <property type="entry name" value="NAD(P)-bd_dom_sf"/>
</dbReference>
<dbReference type="Pfam" id="PF08240">
    <property type="entry name" value="ADH_N"/>
    <property type="match status" value="1"/>
</dbReference>
<evidence type="ECO:0000256" key="2">
    <source>
        <dbReference type="ARBA" id="ARBA00022677"/>
    </source>
</evidence>
<dbReference type="SMART" id="SM00829">
    <property type="entry name" value="PKS_ER"/>
    <property type="match status" value="1"/>
</dbReference>
<dbReference type="InterPro" id="IPR020843">
    <property type="entry name" value="ER"/>
</dbReference>
<dbReference type="SUPFAM" id="SSF51735">
    <property type="entry name" value="NAD(P)-binding Rossmann-fold domains"/>
    <property type="match status" value="1"/>
</dbReference>
<dbReference type="GO" id="GO:0016491">
    <property type="term" value="F:oxidoreductase activity"/>
    <property type="evidence" value="ECO:0007669"/>
    <property type="project" value="InterPro"/>
</dbReference>
<dbReference type="STRING" id="1245528.M3K841"/>
<name>M3K841_CANMX</name>
<proteinExistence type="inferred from homology"/>
<evidence type="ECO:0000313" key="5">
    <source>
        <dbReference type="EMBL" id="EMG51024.1"/>
    </source>
</evidence>
<dbReference type="Gene3D" id="3.90.180.10">
    <property type="entry name" value="Medium-chain alcohol dehydrogenases, catalytic domain"/>
    <property type="match status" value="1"/>
</dbReference>
<dbReference type="GO" id="GO:0005739">
    <property type="term" value="C:mitochondrion"/>
    <property type="evidence" value="ECO:0007669"/>
    <property type="project" value="TreeGrafter"/>
</dbReference>
<reference evidence="5 6" key="1">
    <citation type="submission" date="2013-02" db="EMBL/GenBank/DDBJ databases">
        <title>Genome sequence of Candida maltosa Xu316, a potential industrial strain for xylitol and ethanol production.</title>
        <authorList>
            <person name="Yu J."/>
            <person name="Wang Q."/>
            <person name="Geng X."/>
            <person name="Bao W."/>
            <person name="He P."/>
            <person name="Cai J."/>
        </authorList>
    </citation>
    <scope>NUCLEOTIDE SEQUENCE [LARGE SCALE GENOMIC DNA]</scope>
    <source>
        <strain evidence="6">Xu316</strain>
    </source>
</reference>
<dbReference type="PANTHER" id="PTHR11695:SF294">
    <property type="entry name" value="RETICULON-4-INTERACTING PROTEIN 1, MITOCHONDRIAL"/>
    <property type="match status" value="1"/>
</dbReference>
<comment type="subcellular location">
    <subcellularLocation>
        <location evidence="1">Lipid droplet</location>
    </subcellularLocation>
</comment>
<comment type="caution">
    <text evidence="5">The sequence shown here is derived from an EMBL/GenBank/DDBJ whole genome shotgun (WGS) entry which is preliminary data.</text>
</comment>
<gene>
    <name evidence="5" type="ORF">G210_4807</name>
</gene>
<dbReference type="GO" id="GO:0005811">
    <property type="term" value="C:lipid droplet"/>
    <property type="evidence" value="ECO:0007669"/>
    <property type="project" value="UniProtKB-SubCell"/>
</dbReference>
<feature type="domain" description="Enoyl reductase (ER)" evidence="4">
    <location>
        <begin position="36"/>
        <end position="354"/>
    </location>
</feature>
<dbReference type="eggNOG" id="KOG1198">
    <property type="taxonomic scope" value="Eukaryota"/>
</dbReference>
<sequence>MIFTTSKLTYKAYTYKTRSSPIKITTKTIDLVPDSQSPSSFVAPPGKILIKVNYVALNPFDTKLYSMAIWPISTNSGIGRDFSGEIISIGQNTSSGFKICDLVQGIYPLFYDSQGTLSEYLLVSPRDIDIGVIPKNMSLIDAASRVTVFGTTVSISEELGFKGKKVLILGGGTSVGRYLVQLTHQFQAKEVVVTCSGRTQTTIENLGADKIIDYTKHENLVTPILDSVKETGSFDYIIDCYGGNQLFPKIKTILTRNGSYYTLAGDYPGSSFKKVLWSMIKVNLRQVWSKMGLLGYKYKFVQFIRFEKDLMKKSLELLETGKFETFIDSVYPFDQLDQAIEKLESGKTSGKVVVEVAKE</sequence>
<keyword evidence="2" id="KW-0551">Lipid droplet</keyword>
<dbReference type="AlphaFoldDB" id="M3K841"/>
<dbReference type="Proteomes" id="UP000011777">
    <property type="component" value="Unassembled WGS sequence"/>
</dbReference>
<accession>M3K841</accession>
<comment type="similarity">
    <text evidence="3">Belongs to the YIM1 family.</text>
</comment>
<dbReference type="PANTHER" id="PTHR11695">
    <property type="entry name" value="ALCOHOL DEHYDROGENASE RELATED"/>
    <property type="match status" value="1"/>
</dbReference>
<dbReference type="EMBL" id="AOGT01000034">
    <property type="protein sequence ID" value="EMG51024.1"/>
    <property type="molecule type" value="Genomic_DNA"/>
</dbReference>
<keyword evidence="6" id="KW-1185">Reference proteome</keyword>
<dbReference type="InterPro" id="IPR050700">
    <property type="entry name" value="YIM1/Zinc_Alcohol_DH_Fams"/>
</dbReference>
<dbReference type="Pfam" id="PF13602">
    <property type="entry name" value="ADH_zinc_N_2"/>
    <property type="match status" value="1"/>
</dbReference>
<dbReference type="OMA" id="IDWKLQD"/>
<organism evidence="5 6">
    <name type="scientific">Candida maltosa (strain Xu316)</name>
    <name type="common">Yeast</name>
    <dbReference type="NCBI Taxonomy" id="1245528"/>
    <lineage>
        <taxon>Eukaryota</taxon>
        <taxon>Fungi</taxon>
        <taxon>Dikarya</taxon>
        <taxon>Ascomycota</taxon>
        <taxon>Saccharomycotina</taxon>
        <taxon>Pichiomycetes</taxon>
        <taxon>Debaryomycetaceae</taxon>
        <taxon>Candida/Lodderomyces clade</taxon>
        <taxon>Candida</taxon>
    </lineage>
</organism>
<dbReference type="InterPro" id="IPR013154">
    <property type="entry name" value="ADH-like_N"/>
</dbReference>
<dbReference type="SUPFAM" id="SSF50129">
    <property type="entry name" value="GroES-like"/>
    <property type="match status" value="1"/>
</dbReference>
<dbReference type="OrthoDB" id="3509362at2759"/>
<evidence type="ECO:0000313" key="6">
    <source>
        <dbReference type="Proteomes" id="UP000011777"/>
    </source>
</evidence>
<evidence type="ECO:0000256" key="1">
    <source>
        <dbReference type="ARBA" id="ARBA00004502"/>
    </source>
</evidence>
<dbReference type="HOGENOM" id="CLU_026673_3_3_1"/>
<protein>
    <recommendedName>
        <fullName evidence="4">Enoyl reductase (ER) domain-containing protein</fullName>
    </recommendedName>
</protein>
<evidence type="ECO:0000259" key="4">
    <source>
        <dbReference type="SMART" id="SM00829"/>
    </source>
</evidence>